<evidence type="ECO:0000313" key="5">
    <source>
        <dbReference type="EMBL" id="ASN72129.1"/>
    </source>
</evidence>
<dbReference type="EMBL" id="MF417878">
    <property type="protein sequence ID" value="ASN68600.1"/>
    <property type="molecule type" value="Genomic_DNA"/>
</dbReference>
<protein>
    <submittedName>
        <fullName evidence="3">Uncharacterized protein</fullName>
    </submittedName>
</protein>
<dbReference type="EMBL" id="MF417942">
    <property type="protein sequence ID" value="ASN72129.1"/>
    <property type="molecule type" value="Genomic_DNA"/>
</dbReference>
<evidence type="ECO:0000313" key="3">
    <source>
        <dbReference type="EMBL" id="ASN68495.1"/>
    </source>
</evidence>
<evidence type="ECO:0000313" key="4">
    <source>
        <dbReference type="EMBL" id="ASN68600.1"/>
    </source>
</evidence>
<reference evidence="3" key="1">
    <citation type="submission" date="2017-06" db="EMBL/GenBank/DDBJ databases">
        <title>Novel phages from South African skin metaviromes.</title>
        <authorList>
            <person name="van Zyl L.J."/>
            <person name="Abrahams Y."/>
            <person name="Stander E.A."/>
            <person name="Kirby B.M."/>
            <person name="Clavaud C."/>
            <person name="Farcet C."/>
            <person name="Breton L."/>
            <person name="Trindade M.I."/>
        </authorList>
    </citation>
    <scope>NUCLEOTIDE SEQUENCE</scope>
</reference>
<dbReference type="EMBL" id="MF417876">
    <property type="protein sequence ID" value="ASN68347.1"/>
    <property type="molecule type" value="Genomic_DNA"/>
</dbReference>
<dbReference type="EMBL" id="MF417869">
    <property type="protein sequence ID" value="ASN68001.1"/>
    <property type="molecule type" value="Genomic_DNA"/>
</dbReference>
<evidence type="ECO:0000313" key="2">
    <source>
        <dbReference type="EMBL" id="ASN68347.1"/>
    </source>
</evidence>
<sequence length="146" mass="16794">MEYKAADQSWPGDFVTNFMFVATMQLRTPYCVLERHGETYWDRSAPPPIFVSEEWQGIWVPQTELSDRMVPFSKMASEIGPVPTYGSDFHRFLLSVRQLAESIDDPDERCEAIQQECRREPWAEIVEKLGGAEKISGRFSGDVKKV</sequence>
<gene>
    <name evidence="2" type="ORF">3F6_6</name>
    <name evidence="1" type="ORF">3S4_74</name>
    <name evidence="5" type="ORF">7F6_28</name>
    <name evidence="4" type="ORF">8S7_67</name>
    <name evidence="3" type="ORF">9F7_58</name>
</gene>
<accession>A0A2H4J0L8</accession>
<organism evidence="3">
    <name type="scientific">uncultured Caudovirales phage</name>
    <dbReference type="NCBI Taxonomy" id="2100421"/>
    <lineage>
        <taxon>Viruses</taxon>
        <taxon>Duplodnaviria</taxon>
        <taxon>Heunggongvirae</taxon>
        <taxon>Uroviricota</taxon>
        <taxon>Caudoviricetes</taxon>
        <taxon>Peduoviridae</taxon>
        <taxon>Maltschvirus</taxon>
        <taxon>Maltschvirus maltsch</taxon>
    </lineage>
</organism>
<dbReference type="EMBL" id="MF417877">
    <property type="protein sequence ID" value="ASN68495.1"/>
    <property type="molecule type" value="Genomic_DNA"/>
</dbReference>
<evidence type="ECO:0000313" key="1">
    <source>
        <dbReference type="EMBL" id="ASN68001.1"/>
    </source>
</evidence>
<proteinExistence type="predicted"/>
<name>A0A2H4J0L8_9CAUD</name>